<evidence type="ECO:0008006" key="6">
    <source>
        <dbReference type="Google" id="ProtNLM"/>
    </source>
</evidence>
<dbReference type="AlphaFoldDB" id="A0A6S6T5Q9"/>
<evidence type="ECO:0000313" key="5">
    <source>
        <dbReference type="EMBL" id="CAA6813585.1"/>
    </source>
</evidence>
<dbReference type="Gene3D" id="1.10.10.10">
    <property type="entry name" value="Winged helix-like DNA-binding domain superfamily/Winged helix DNA-binding domain"/>
    <property type="match status" value="1"/>
</dbReference>
<dbReference type="InterPro" id="IPR001789">
    <property type="entry name" value="Sig_transdc_resp-reg_receiver"/>
</dbReference>
<evidence type="ECO:0000259" key="4">
    <source>
        <dbReference type="PROSITE" id="PS50110"/>
    </source>
</evidence>
<dbReference type="InterPro" id="IPR051015">
    <property type="entry name" value="EvgA-like"/>
</dbReference>
<feature type="domain" description="HTH luxR-type" evidence="3">
    <location>
        <begin position="139"/>
        <end position="204"/>
    </location>
</feature>
<dbReference type="InterPro" id="IPR036388">
    <property type="entry name" value="WH-like_DNA-bd_sf"/>
</dbReference>
<dbReference type="PROSITE" id="PS50110">
    <property type="entry name" value="RESPONSE_REGULATORY"/>
    <property type="match status" value="1"/>
</dbReference>
<evidence type="ECO:0000256" key="1">
    <source>
        <dbReference type="ARBA" id="ARBA00023125"/>
    </source>
</evidence>
<dbReference type="SUPFAM" id="SSF52172">
    <property type="entry name" value="CheY-like"/>
    <property type="match status" value="1"/>
</dbReference>
<dbReference type="GO" id="GO:0003677">
    <property type="term" value="F:DNA binding"/>
    <property type="evidence" value="ECO:0007669"/>
    <property type="project" value="UniProtKB-KW"/>
</dbReference>
<dbReference type="PROSITE" id="PS50043">
    <property type="entry name" value="HTH_LUXR_2"/>
    <property type="match status" value="1"/>
</dbReference>
<reference evidence="5" key="1">
    <citation type="submission" date="2020-01" db="EMBL/GenBank/DDBJ databases">
        <authorList>
            <person name="Meier V. D."/>
            <person name="Meier V D."/>
        </authorList>
    </citation>
    <scope>NUCLEOTIDE SEQUENCE</scope>
    <source>
        <strain evidence="5">HLG_WM_MAG_08</strain>
    </source>
</reference>
<evidence type="ECO:0000259" key="3">
    <source>
        <dbReference type="PROSITE" id="PS50043"/>
    </source>
</evidence>
<dbReference type="Pfam" id="PF00072">
    <property type="entry name" value="Response_reg"/>
    <property type="match status" value="1"/>
</dbReference>
<dbReference type="PANTHER" id="PTHR45566">
    <property type="entry name" value="HTH-TYPE TRANSCRIPTIONAL REGULATOR YHJB-RELATED"/>
    <property type="match status" value="1"/>
</dbReference>
<dbReference type="PANTHER" id="PTHR45566:SF1">
    <property type="entry name" value="HTH-TYPE TRANSCRIPTIONAL REGULATOR YHJB-RELATED"/>
    <property type="match status" value="1"/>
</dbReference>
<organism evidence="5">
    <name type="scientific">uncultured Thiotrichaceae bacterium</name>
    <dbReference type="NCBI Taxonomy" id="298394"/>
    <lineage>
        <taxon>Bacteria</taxon>
        <taxon>Pseudomonadati</taxon>
        <taxon>Pseudomonadota</taxon>
        <taxon>Gammaproteobacteria</taxon>
        <taxon>Thiotrichales</taxon>
        <taxon>Thiotrichaceae</taxon>
        <taxon>environmental samples</taxon>
    </lineage>
</organism>
<dbReference type="InterPro" id="IPR000792">
    <property type="entry name" value="Tscrpt_reg_LuxR_C"/>
</dbReference>
<dbReference type="InterPro" id="IPR016032">
    <property type="entry name" value="Sig_transdc_resp-reg_C-effctor"/>
</dbReference>
<dbReference type="PRINTS" id="PR00038">
    <property type="entry name" value="HTHLUXR"/>
</dbReference>
<dbReference type="Gene3D" id="3.40.50.2300">
    <property type="match status" value="1"/>
</dbReference>
<sequence>MNILLADDHILFRESLAMFLEVTFPDSSITSAESWSGVCDYTDSHFYDLLLLDLFMADVGSDCWSSSLSRVVSSQKGAICIISASSNRAHIQDAFNIGVNGYICKTSTLQQMRKALRQISKGETYLPEQMWQKSSHAENNKKPAKLTWRQREILELLVAGDSNKVIAQKLGLAESTVKRHLYNTYRLLGAKNRVDVIGIAQRQHLVSN</sequence>
<dbReference type="CDD" id="cd06170">
    <property type="entry name" value="LuxR_C_like"/>
    <property type="match status" value="1"/>
</dbReference>
<gene>
    <name evidence="5" type="ORF">HELGO_WM40984</name>
</gene>
<keyword evidence="2" id="KW-0597">Phosphoprotein</keyword>
<feature type="domain" description="Response regulatory" evidence="4">
    <location>
        <begin position="2"/>
        <end position="120"/>
    </location>
</feature>
<dbReference type="SMART" id="SM00421">
    <property type="entry name" value="HTH_LUXR"/>
    <property type="match status" value="1"/>
</dbReference>
<keyword evidence="1" id="KW-0238">DNA-binding</keyword>
<dbReference type="InterPro" id="IPR011006">
    <property type="entry name" value="CheY-like_superfamily"/>
</dbReference>
<evidence type="ECO:0000256" key="2">
    <source>
        <dbReference type="PROSITE-ProRule" id="PRU00169"/>
    </source>
</evidence>
<name>A0A6S6T5Q9_9GAMM</name>
<dbReference type="Pfam" id="PF00196">
    <property type="entry name" value="GerE"/>
    <property type="match status" value="1"/>
</dbReference>
<proteinExistence type="predicted"/>
<accession>A0A6S6T5Q9</accession>
<protein>
    <recommendedName>
        <fullName evidence="6">DNA-binding response regulator</fullName>
    </recommendedName>
</protein>
<dbReference type="SUPFAM" id="SSF46894">
    <property type="entry name" value="C-terminal effector domain of the bipartite response regulators"/>
    <property type="match status" value="1"/>
</dbReference>
<feature type="modified residue" description="4-aspartylphosphate" evidence="2">
    <location>
        <position position="53"/>
    </location>
</feature>
<dbReference type="GO" id="GO:0000160">
    <property type="term" value="P:phosphorelay signal transduction system"/>
    <property type="evidence" value="ECO:0007669"/>
    <property type="project" value="InterPro"/>
</dbReference>
<dbReference type="SMART" id="SM00448">
    <property type="entry name" value="REC"/>
    <property type="match status" value="1"/>
</dbReference>
<dbReference type="GO" id="GO:0006355">
    <property type="term" value="P:regulation of DNA-templated transcription"/>
    <property type="evidence" value="ECO:0007669"/>
    <property type="project" value="InterPro"/>
</dbReference>
<dbReference type="EMBL" id="CACVAV010000220">
    <property type="protein sequence ID" value="CAA6813585.1"/>
    <property type="molecule type" value="Genomic_DNA"/>
</dbReference>